<organism evidence="2 3">
    <name type="scientific">Recurvomyces mirabilis</name>
    <dbReference type="NCBI Taxonomy" id="574656"/>
    <lineage>
        <taxon>Eukaryota</taxon>
        <taxon>Fungi</taxon>
        <taxon>Dikarya</taxon>
        <taxon>Ascomycota</taxon>
        <taxon>Pezizomycotina</taxon>
        <taxon>Dothideomycetes</taxon>
        <taxon>Dothideomycetidae</taxon>
        <taxon>Mycosphaerellales</taxon>
        <taxon>Teratosphaeriaceae</taxon>
        <taxon>Recurvomyces</taxon>
    </lineage>
</organism>
<dbReference type="EMBL" id="JAUTXT010000003">
    <property type="protein sequence ID" value="KAK3678687.1"/>
    <property type="molecule type" value="Genomic_DNA"/>
</dbReference>
<feature type="region of interest" description="Disordered" evidence="1">
    <location>
        <begin position="523"/>
        <end position="571"/>
    </location>
</feature>
<sequence>MSPPPVVDYEDFDETHLPSAFVTRTHVEILLFLLASLARTVRSISDTQQTLSVLPLNVHKSTQPPTPYQQRLAALPPPYRLSYTSQHPRPLSIHHRRTSPTVPMAPKSNPGEGKKTMRPSDHSPSPTSPPSLDNDALQHHALSNTRATDLVNTAAYREWRANNPHPIRTCNQLARLYNDAQAAGNMPNPGEVPWGSGHWEWLEPHDGVVAAEMGYSSHQQVERTRQAGRLPNNTNRATPADVGPNTVWVPVRDAWNPSRPSTRHGFYAFVAHGDRALARINLGGQDAYGLGDRADPTADEVFAVRRRQQGRMAADEDVLDPTDGIDLVWVPEGTPPAAAGSDGEPVVGIGNGQVDKETKLTHEPTNGEAGGEHDQTGDETAHYQSRLFDGRQVTVDRSVARLGQPEAHKRFIVSKRGKFAQWLGYAKMSWESKEDLNKLNKWREMTSERNFWPNKRKKAYIDYTNPQKKYLFDMLVKADGRRRLLGGAAEALKDFNDKFPNAQRSQTSVDAQLARMAEMWRDFNGVFQPGPGKKNKKRKESGDEEGSEGGDGDRKEGGDKKKKKRRRDGKK</sequence>
<name>A0AAE0WVQ3_9PEZI</name>
<evidence type="ECO:0000313" key="2">
    <source>
        <dbReference type="EMBL" id="KAK3678687.1"/>
    </source>
</evidence>
<dbReference type="AlphaFoldDB" id="A0AAE0WVQ3"/>
<proteinExistence type="predicted"/>
<dbReference type="Proteomes" id="UP001274830">
    <property type="component" value="Unassembled WGS sequence"/>
</dbReference>
<reference evidence="2" key="1">
    <citation type="submission" date="2023-07" db="EMBL/GenBank/DDBJ databases">
        <title>Black Yeasts Isolated from many extreme environments.</title>
        <authorList>
            <person name="Coleine C."/>
            <person name="Stajich J.E."/>
            <person name="Selbmann L."/>
        </authorList>
    </citation>
    <scope>NUCLEOTIDE SEQUENCE</scope>
    <source>
        <strain evidence="2">CCFEE 5485</strain>
    </source>
</reference>
<comment type="caution">
    <text evidence="2">The sequence shown here is derived from an EMBL/GenBank/DDBJ whole genome shotgun (WGS) entry which is preliminary data.</text>
</comment>
<gene>
    <name evidence="2" type="ORF">LTR78_001140</name>
</gene>
<protein>
    <submittedName>
        <fullName evidence="2">Uncharacterized protein</fullName>
    </submittedName>
</protein>
<evidence type="ECO:0000313" key="3">
    <source>
        <dbReference type="Proteomes" id="UP001274830"/>
    </source>
</evidence>
<evidence type="ECO:0000256" key="1">
    <source>
        <dbReference type="SAM" id="MobiDB-lite"/>
    </source>
</evidence>
<accession>A0AAE0WVQ3</accession>
<keyword evidence="3" id="KW-1185">Reference proteome</keyword>
<feature type="compositionally biased region" description="Basic and acidic residues" evidence="1">
    <location>
        <begin position="112"/>
        <end position="121"/>
    </location>
</feature>
<feature type="compositionally biased region" description="Basic residues" evidence="1">
    <location>
        <begin position="560"/>
        <end position="571"/>
    </location>
</feature>
<feature type="region of interest" description="Disordered" evidence="1">
    <location>
        <begin position="79"/>
        <end position="136"/>
    </location>
</feature>